<dbReference type="InterPro" id="IPR050358">
    <property type="entry name" value="RSE1/DDB1/CFT1"/>
</dbReference>
<dbReference type="InterPro" id="IPR015943">
    <property type="entry name" value="WD40/YVTN_repeat-like_dom_sf"/>
</dbReference>
<comment type="caution">
    <text evidence="5">The sequence shown here is derived from an EMBL/GenBank/DDBJ whole genome shotgun (WGS) entry which is preliminary data.</text>
</comment>
<gene>
    <name evidence="5" type="ORF">M9Y10_028449</name>
</gene>
<proteinExistence type="predicted"/>
<dbReference type="InterPro" id="IPR018846">
    <property type="entry name" value="Beta-prop_RSE1/DDB1/CPSF1_1st"/>
</dbReference>
<dbReference type="EMBL" id="JAPFFF010000004">
    <property type="protein sequence ID" value="KAK8891242.1"/>
    <property type="molecule type" value="Genomic_DNA"/>
</dbReference>
<organism evidence="5 6">
    <name type="scientific">Tritrichomonas musculus</name>
    <dbReference type="NCBI Taxonomy" id="1915356"/>
    <lineage>
        <taxon>Eukaryota</taxon>
        <taxon>Metamonada</taxon>
        <taxon>Parabasalia</taxon>
        <taxon>Tritrichomonadida</taxon>
        <taxon>Tritrichomonadidae</taxon>
        <taxon>Tritrichomonas</taxon>
    </lineage>
</organism>
<dbReference type="InterPro" id="IPR004871">
    <property type="entry name" value="RSE1/DDB1/CPSF1_C"/>
</dbReference>
<keyword evidence="2" id="KW-0539">Nucleus</keyword>
<name>A0ABR2KLC9_9EUKA</name>
<evidence type="ECO:0000313" key="5">
    <source>
        <dbReference type="EMBL" id="KAK8891242.1"/>
    </source>
</evidence>
<dbReference type="Pfam" id="PF03178">
    <property type="entry name" value="CPSF_A"/>
    <property type="match status" value="1"/>
</dbReference>
<keyword evidence="6" id="KW-1185">Reference proteome</keyword>
<dbReference type="SUPFAM" id="SSF101898">
    <property type="entry name" value="NHL repeat"/>
    <property type="match status" value="1"/>
</dbReference>
<sequence>MSYGIYSLNSPILISDAAIVHNFEGKRDVLVIARGSLLQFYSLTDGFTLRYEYRLFGDIARVVPLRHPNDSQSNILLILCDLRYSIIRFVTSNNSIKTVQSGNLKSSTGVALDPPFRIAVSNVALLLQLHQQVLQYFQITSNSQLGLPVNYSIPAKYIIDFDFMNTADLVRFAVLTEDFGQTTKLQIIDVDSSMPRSSIHKDATQVYMKNDSYAIKVIDSSSLIVFKTDAAIKVQINASTPPRQKSSTIYTSHPLIKFARMDQNHFIVADKGNNLLSISLQDSDFIMAMRIGSINTPIALLPYDDKHLISISQSGESYSIELVGDNNCMSSQTKTFMVNCSSVKKIIDVNSNEFIGICGNGFSHIIRQSLILEEFAQVPVIGVKDVWFFNDEFVITINDKTFNVSLNDNGIAPVQNGNLIIDQPTIAFKQTNESDFIQITPTKVNVSYSSSNFCSVKDFEAIHQASISNSKIGLIVSNGLTDFVTVLDHDLNELFNVEAPVPVEEVAVNDQYVALSSWPENQIVIYSIESAKIVKSIEKVNCIGMTFSPDYLIVSETRDHCIFYSLKSFEPNEQNANNQNDSFTSLHCNGMHYSIIPFGDGSTNDVIVAGERPVLIQNLVVKEIEYAGFKGGACRTDKIVLIHDDSISFCYPSGYAMTVHEDKSAIDVVDTIQIMSNAKENDNRLNFIVASREGENLSLSVVEHPLSTIHPTFTIKEEEPYIGMASIVCNNMKFVAVIFGTLLILFEVSDELLQERSKLQLGKIPFQITSFNSKFIVAFTEEFQLFELDFVSHSDIKLKKITNMPTQGSTSCISNDDEFVAVCDELQSLVLYAYDDVTNKFSEHARNCFDFGLSICRVSVDDYFCVDHSGNFFQMQISESRNIESSDLDILSCCALGEGASAMLVFCSPKKETEDNQTKVLIGTHSSQYIEVISFKPTDQFISLYNEIEKEFQSLGRFSSRSHRSVIVQDNFMLPCPIMYNFDLIKMFLEIDDKLQAIIAEGAKMTVEEAQELSEQILKLV</sequence>
<comment type="subcellular location">
    <subcellularLocation>
        <location evidence="1">Nucleus</location>
    </subcellularLocation>
</comment>
<dbReference type="Gene3D" id="2.130.10.10">
    <property type="entry name" value="YVTN repeat-like/Quinoprotein amine dehydrogenase"/>
    <property type="match status" value="3"/>
</dbReference>
<feature type="domain" description="RSE1/DDB1/CPSF1 first beta-propeller" evidence="4">
    <location>
        <begin position="19"/>
        <end position="320"/>
    </location>
</feature>
<reference evidence="5 6" key="1">
    <citation type="submission" date="2024-04" db="EMBL/GenBank/DDBJ databases">
        <title>Tritrichomonas musculus Genome.</title>
        <authorList>
            <person name="Alves-Ferreira E."/>
            <person name="Grigg M."/>
            <person name="Lorenzi H."/>
            <person name="Galac M."/>
        </authorList>
    </citation>
    <scope>NUCLEOTIDE SEQUENCE [LARGE SCALE GENOMIC DNA]</scope>
    <source>
        <strain evidence="5 6">EAF2021</strain>
    </source>
</reference>
<protein>
    <recommendedName>
        <fullName evidence="7">DNA damage-binding protein 1</fullName>
    </recommendedName>
</protein>
<evidence type="ECO:0000313" key="6">
    <source>
        <dbReference type="Proteomes" id="UP001470230"/>
    </source>
</evidence>
<accession>A0ABR2KLC9</accession>
<evidence type="ECO:0000259" key="4">
    <source>
        <dbReference type="Pfam" id="PF10433"/>
    </source>
</evidence>
<evidence type="ECO:0000256" key="1">
    <source>
        <dbReference type="ARBA" id="ARBA00004123"/>
    </source>
</evidence>
<dbReference type="PANTHER" id="PTHR10644">
    <property type="entry name" value="DNA REPAIR/RNA PROCESSING CPSF FAMILY"/>
    <property type="match status" value="1"/>
</dbReference>
<evidence type="ECO:0008006" key="7">
    <source>
        <dbReference type="Google" id="ProtNLM"/>
    </source>
</evidence>
<feature type="domain" description="RSE1/DDB1/CPSF1 C-terminal" evidence="3">
    <location>
        <begin position="742"/>
        <end position="989"/>
    </location>
</feature>
<evidence type="ECO:0000256" key="2">
    <source>
        <dbReference type="ARBA" id="ARBA00023242"/>
    </source>
</evidence>
<dbReference type="Proteomes" id="UP001470230">
    <property type="component" value="Unassembled WGS sequence"/>
</dbReference>
<evidence type="ECO:0000259" key="3">
    <source>
        <dbReference type="Pfam" id="PF03178"/>
    </source>
</evidence>
<dbReference type="Pfam" id="PF10433">
    <property type="entry name" value="Beta-prop_RSE1_1st"/>
    <property type="match status" value="1"/>
</dbReference>